<comment type="caution">
    <text evidence="11">The sequence shown here is derived from an EMBL/GenBank/DDBJ whole genome shotgun (WGS) entry which is preliminary data.</text>
</comment>
<keyword evidence="6" id="KW-0653">Protein transport</keyword>
<feature type="compositionally biased region" description="Basic and acidic residues" evidence="10">
    <location>
        <begin position="180"/>
        <end position="189"/>
    </location>
</feature>
<dbReference type="GO" id="GO:0005886">
    <property type="term" value="C:plasma membrane"/>
    <property type="evidence" value="ECO:0007669"/>
    <property type="project" value="UniProtKB-SubCell"/>
</dbReference>
<dbReference type="Proteomes" id="UP000431744">
    <property type="component" value="Unassembled WGS sequence"/>
</dbReference>
<keyword evidence="12" id="KW-1185">Reference proteome</keyword>
<evidence type="ECO:0000256" key="3">
    <source>
        <dbReference type="ARBA" id="ARBA00022448"/>
    </source>
</evidence>
<gene>
    <name evidence="11" type="ORF">F8O04_07620</name>
</gene>
<proteinExistence type="inferred from homology"/>
<evidence type="ECO:0000256" key="6">
    <source>
        <dbReference type="ARBA" id="ARBA00022927"/>
    </source>
</evidence>
<evidence type="ECO:0000256" key="2">
    <source>
        <dbReference type="ARBA" id="ARBA00006742"/>
    </source>
</evidence>
<dbReference type="InterPro" id="IPR003849">
    <property type="entry name" value="Preprotein_translocase_YajC"/>
</dbReference>
<name>A0A6H9WTQ3_9MICO</name>
<evidence type="ECO:0000313" key="12">
    <source>
        <dbReference type="Proteomes" id="UP000431744"/>
    </source>
</evidence>
<dbReference type="SMART" id="SM01323">
    <property type="entry name" value="YajC"/>
    <property type="match status" value="1"/>
</dbReference>
<evidence type="ECO:0000313" key="11">
    <source>
        <dbReference type="EMBL" id="KAB1650065.1"/>
    </source>
</evidence>
<comment type="similarity">
    <text evidence="2">Belongs to the YajC family.</text>
</comment>
<keyword evidence="3" id="KW-0813">Transport</keyword>
<evidence type="ECO:0000256" key="4">
    <source>
        <dbReference type="ARBA" id="ARBA00022475"/>
    </source>
</evidence>
<comment type="subcellular location">
    <subcellularLocation>
        <location evidence="1">Cell membrane</location>
        <topology evidence="1">Single-pass membrane protein</topology>
    </subcellularLocation>
</comment>
<dbReference type="EMBL" id="WBJY01000001">
    <property type="protein sequence ID" value="KAB1650065.1"/>
    <property type="molecule type" value="Genomic_DNA"/>
</dbReference>
<protein>
    <submittedName>
        <fullName evidence="11">Preprotein translocase subunit YajC</fullName>
    </submittedName>
</protein>
<evidence type="ECO:0000256" key="1">
    <source>
        <dbReference type="ARBA" id="ARBA00004162"/>
    </source>
</evidence>
<evidence type="ECO:0000256" key="7">
    <source>
        <dbReference type="ARBA" id="ARBA00022989"/>
    </source>
</evidence>
<dbReference type="AlphaFoldDB" id="A0A6H9WTQ3"/>
<dbReference type="GO" id="GO:0015031">
    <property type="term" value="P:protein transport"/>
    <property type="evidence" value="ECO:0007669"/>
    <property type="project" value="UniProtKB-KW"/>
</dbReference>
<sequence length="189" mass="20135">MDPMLLIPLLLIAVLLVFMWRGNKKRAVQQQSLREQMVVGAEVMTQAGIYGTIVAQDADNNVTTLETSPGTTLRVHTATVINVLSPTVPDDASALDDDGLPQPAGAAAPADGDALDADDTEAWDDDEREDDLEETDDELGAEFENADDGLDNREADIDPDAIEADEVESANGDDPLGQYRGDDNGPAKA</sequence>
<organism evidence="11 12">
    <name type="scientific">Pseudoclavibacter endophyticus</name>
    <dbReference type="NCBI Taxonomy" id="1778590"/>
    <lineage>
        <taxon>Bacteria</taxon>
        <taxon>Bacillati</taxon>
        <taxon>Actinomycetota</taxon>
        <taxon>Actinomycetes</taxon>
        <taxon>Micrococcales</taxon>
        <taxon>Microbacteriaceae</taxon>
        <taxon>Pseudoclavibacter</taxon>
    </lineage>
</organism>
<accession>A0A6H9WTQ3</accession>
<keyword evidence="7" id="KW-1133">Transmembrane helix</keyword>
<keyword evidence="4" id="KW-1003">Cell membrane</keyword>
<reference evidence="11 12" key="1">
    <citation type="submission" date="2019-09" db="EMBL/GenBank/DDBJ databases">
        <title>Phylogeny of genus Pseudoclavibacter and closely related genus.</title>
        <authorList>
            <person name="Li Y."/>
        </authorList>
    </citation>
    <scope>NUCLEOTIDE SEQUENCE [LARGE SCALE GENOMIC DNA]</scope>
    <source>
        <strain evidence="11 12">EGI 60007</strain>
    </source>
</reference>
<evidence type="ECO:0000256" key="10">
    <source>
        <dbReference type="SAM" id="MobiDB-lite"/>
    </source>
</evidence>
<keyword evidence="9" id="KW-0472">Membrane</keyword>
<dbReference type="Pfam" id="PF02699">
    <property type="entry name" value="YajC"/>
    <property type="match status" value="1"/>
</dbReference>
<feature type="compositionally biased region" description="Low complexity" evidence="10">
    <location>
        <begin position="100"/>
        <end position="112"/>
    </location>
</feature>
<dbReference type="OrthoDB" id="3267178at2"/>
<feature type="region of interest" description="Disordered" evidence="10">
    <location>
        <begin position="90"/>
        <end position="189"/>
    </location>
</feature>
<feature type="compositionally biased region" description="Acidic residues" evidence="10">
    <location>
        <begin position="157"/>
        <end position="168"/>
    </location>
</feature>
<evidence type="ECO:0000256" key="8">
    <source>
        <dbReference type="ARBA" id="ARBA00023010"/>
    </source>
</evidence>
<keyword evidence="8" id="KW-0811">Translocation</keyword>
<dbReference type="RefSeq" id="WP_158028649.1">
    <property type="nucleotide sequence ID" value="NZ_BMHG01000001.1"/>
</dbReference>
<evidence type="ECO:0000256" key="5">
    <source>
        <dbReference type="ARBA" id="ARBA00022692"/>
    </source>
</evidence>
<keyword evidence="5" id="KW-0812">Transmembrane</keyword>
<evidence type="ECO:0000256" key="9">
    <source>
        <dbReference type="ARBA" id="ARBA00023136"/>
    </source>
</evidence>
<dbReference type="PANTHER" id="PTHR33909:SF1">
    <property type="entry name" value="SEC TRANSLOCON ACCESSORY COMPLEX SUBUNIT YAJC"/>
    <property type="match status" value="1"/>
</dbReference>
<dbReference type="PANTHER" id="PTHR33909">
    <property type="entry name" value="SEC TRANSLOCON ACCESSORY COMPLEX SUBUNIT YAJC"/>
    <property type="match status" value="1"/>
</dbReference>
<feature type="compositionally biased region" description="Acidic residues" evidence="10">
    <location>
        <begin position="113"/>
        <end position="149"/>
    </location>
</feature>